<dbReference type="PANTHER" id="PTHR10366">
    <property type="entry name" value="NAD DEPENDENT EPIMERASE/DEHYDRATASE"/>
    <property type="match status" value="1"/>
</dbReference>
<dbReference type="Pfam" id="PF01370">
    <property type="entry name" value="Epimerase"/>
    <property type="match status" value="1"/>
</dbReference>
<protein>
    <recommendedName>
        <fullName evidence="3">NAD-dependent epimerase/dehydratase domain-containing protein</fullName>
    </recommendedName>
</protein>
<evidence type="ECO:0000313" key="5">
    <source>
        <dbReference type="Proteomes" id="UP001295684"/>
    </source>
</evidence>
<evidence type="ECO:0000313" key="4">
    <source>
        <dbReference type="EMBL" id="CAI2373013.1"/>
    </source>
</evidence>
<proteinExistence type="inferred from homology"/>
<dbReference type="Proteomes" id="UP001295684">
    <property type="component" value="Unassembled WGS sequence"/>
</dbReference>
<evidence type="ECO:0000256" key="2">
    <source>
        <dbReference type="ARBA" id="ARBA00023445"/>
    </source>
</evidence>
<dbReference type="EMBL" id="CAMPGE010014338">
    <property type="protein sequence ID" value="CAI2373013.1"/>
    <property type="molecule type" value="Genomic_DNA"/>
</dbReference>
<gene>
    <name evidence="4" type="ORF">ECRASSUSDP1_LOCUS14351</name>
</gene>
<evidence type="ECO:0000259" key="3">
    <source>
        <dbReference type="Pfam" id="PF01370"/>
    </source>
</evidence>
<dbReference type="PANTHER" id="PTHR10366:SF564">
    <property type="entry name" value="STEROL-4-ALPHA-CARBOXYLATE 3-DEHYDROGENASE, DECARBOXYLATING"/>
    <property type="match status" value="1"/>
</dbReference>
<dbReference type="AlphaFoldDB" id="A0AAD2CX53"/>
<organism evidence="4 5">
    <name type="scientific">Euplotes crassus</name>
    <dbReference type="NCBI Taxonomy" id="5936"/>
    <lineage>
        <taxon>Eukaryota</taxon>
        <taxon>Sar</taxon>
        <taxon>Alveolata</taxon>
        <taxon>Ciliophora</taxon>
        <taxon>Intramacronucleata</taxon>
        <taxon>Spirotrichea</taxon>
        <taxon>Hypotrichia</taxon>
        <taxon>Euplotida</taxon>
        <taxon>Euplotidae</taxon>
        <taxon>Moneuplotes</taxon>
    </lineage>
</organism>
<comment type="caution">
    <text evidence="4">The sequence shown here is derived from an EMBL/GenBank/DDBJ whole genome shotgun (WGS) entry which is preliminary data.</text>
</comment>
<dbReference type="InterPro" id="IPR050425">
    <property type="entry name" value="NAD(P)_dehydrat-like"/>
</dbReference>
<dbReference type="GO" id="GO:0016616">
    <property type="term" value="F:oxidoreductase activity, acting on the CH-OH group of donors, NAD or NADP as acceptor"/>
    <property type="evidence" value="ECO:0007669"/>
    <property type="project" value="TreeGrafter"/>
</dbReference>
<reference evidence="4" key="1">
    <citation type="submission" date="2023-07" db="EMBL/GenBank/DDBJ databases">
        <authorList>
            <consortium name="AG Swart"/>
            <person name="Singh M."/>
            <person name="Singh A."/>
            <person name="Seah K."/>
            <person name="Emmerich C."/>
        </authorList>
    </citation>
    <scope>NUCLEOTIDE SEQUENCE</scope>
    <source>
        <strain evidence="4">DP1</strain>
    </source>
</reference>
<sequence length="369" mass="41179">MSSHKDLVVVTGASGYLGSWIVVKLLNSGKYKVRGTVREHDNAEKMDPLKKAIEENCKDNYEDLEFASASLDDFVSIKLALKGAKYVIHVASPMPGSNTKDRENTLIKPAIEGNLNVLKACIDSTVEKVVITSSGLTVCDHAAGDGTYGPETFVEEHKDLDDYSKSKIRAEAAAKEFMEDLGEDQRDFDVMFMHPGGISGAPIVPQRKGDTIEQFCMILEGKVPGVPQVYYPMVDVEDTAEAHVKALEKGVHLGRYPLCSDTIKMVEIVKIIKKDYEDIMGHKISDKEVGKCLVWLGSWFNSDAKNIYYHWNINARLDGTYAKEELGLKDYKTIEQSIVETCDFLIKNKLCKQPKKPKDTEDSKEEAKE</sequence>
<name>A0AAD2CX53_EUPCR</name>
<comment type="similarity">
    <text evidence="2">Belongs to the NAD(P)-dependent epimerase/dehydratase family. Dihydroflavonol-4-reductase subfamily.</text>
</comment>
<feature type="domain" description="NAD-dependent epimerase/dehydratase" evidence="3">
    <location>
        <begin position="8"/>
        <end position="252"/>
    </location>
</feature>
<evidence type="ECO:0000256" key="1">
    <source>
        <dbReference type="ARBA" id="ARBA00023002"/>
    </source>
</evidence>
<dbReference type="InterPro" id="IPR036291">
    <property type="entry name" value="NAD(P)-bd_dom_sf"/>
</dbReference>
<dbReference type="InterPro" id="IPR001509">
    <property type="entry name" value="Epimerase_deHydtase"/>
</dbReference>
<dbReference type="SUPFAM" id="SSF51735">
    <property type="entry name" value="NAD(P)-binding Rossmann-fold domains"/>
    <property type="match status" value="1"/>
</dbReference>
<keyword evidence="5" id="KW-1185">Reference proteome</keyword>
<keyword evidence="1" id="KW-0560">Oxidoreductase</keyword>
<accession>A0AAD2CX53</accession>
<dbReference type="Gene3D" id="3.40.50.720">
    <property type="entry name" value="NAD(P)-binding Rossmann-like Domain"/>
    <property type="match status" value="1"/>
</dbReference>